<evidence type="ECO:0000313" key="3">
    <source>
        <dbReference type="Proteomes" id="UP000179001"/>
    </source>
</evidence>
<comment type="caution">
    <text evidence="2">The sequence shown here is derived from an EMBL/GenBank/DDBJ whole genome shotgun (WGS) entry which is preliminary data.</text>
</comment>
<protein>
    <recommendedName>
        <fullName evidence="4">Metal-dependent hydrolase</fullName>
    </recommendedName>
</protein>
<evidence type="ECO:0000313" key="2">
    <source>
        <dbReference type="EMBL" id="OGF32377.1"/>
    </source>
</evidence>
<keyword evidence="1" id="KW-0472">Membrane</keyword>
<name>A0A1F5T095_9BACT</name>
<feature type="transmembrane region" description="Helical" evidence="1">
    <location>
        <begin position="73"/>
        <end position="91"/>
    </location>
</feature>
<gene>
    <name evidence="2" type="ORF">A2478_03600</name>
</gene>
<keyword evidence="1" id="KW-1133">Transmembrane helix</keyword>
<feature type="transmembrane region" description="Helical" evidence="1">
    <location>
        <begin position="32"/>
        <end position="52"/>
    </location>
</feature>
<evidence type="ECO:0000256" key="1">
    <source>
        <dbReference type="SAM" id="Phobius"/>
    </source>
</evidence>
<dbReference type="EMBL" id="MFGJ01000006">
    <property type="protein sequence ID" value="OGF32377.1"/>
    <property type="molecule type" value="Genomic_DNA"/>
</dbReference>
<dbReference type="Proteomes" id="UP000179001">
    <property type="component" value="Unassembled WGS sequence"/>
</dbReference>
<feature type="transmembrane region" description="Helical" evidence="1">
    <location>
        <begin position="97"/>
        <end position="118"/>
    </location>
</feature>
<accession>A0A1F5T095</accession>
<sequence>MTLKQHLIVSTVVGLGFGWFFHSWSAGLYSWLIGWAIDLDHLIDYFIYLIHFEKKFSIKMFFSGKYFDQMGKIFVIYHSWEYSLISIIFYYATDIPISIIFSVTFSYILHLYLDVIAYKSKFRAYSLLYRLSVKFDKNKICAKQYEATCVSDYYY</sequence>
<reference evidence="2 3" key="1">
    <citation type="journal article" date="2016" name="Nat. Commun.">
        <title>Thousands of microbial genomes shed light on interconnected biogeochemical processes in an aquifer system.</title>
        <authorList>
            <person name="Anantharaman K."/>
            <person name="Brown C.T."/>
            <person name="Hug L.A."/>
            <person name="Sharon I."/>
            <person name="Castelle C.J."/>
            <person name="Probst A.J."/>
            <person name="Thomas B.C."/>
            <person name="Singh A."/>
            <person name="Wilkins M.J."/>
            <person name="Karaoz U."/>
            <person name="Brodie E.L."/>
            <person name="Williams K.H."/>
            <person name="Hubbard S.S."/>
            <person name="Banfield J.F."/>
        </authorList>
    </citation>
    <scope>NUCLEOTIDE SEQUENCE [LARGE SCALE GENOMIC DNA]</scope>
</reference>
<evidence type="ECO:0008006" key="4">
    <source>
        <dbReference type="Google" id="ProtNLM"/>
    </source>
</evidence>
<proteinExistence type="predicted"/>
<dbReference type="STRING" id="1798002.A2478_03600"/>
<feature type="transmembrane region" description="Helical" evidence="1">
    <location>
        <begin position="7"/>
        <end position="26"/>
    </location>
</feature>
<dbReference type="AlphaFoldDB" id="A0A1F5T095"/>
<keyword evidence="1" id="KW-0812">Transmembrane</keyword>
<organism evidence="2 3">
    <name type="scientific">Candidatus Falkowbacteria bacterium RIFOXYC2_FULL_36_12</name>
    <dbReference type="NCBI Taxonomy" id="1798002"/>
    <lineage>
        <taxon>Bacteria</taxon>
        <taxon>Candidatus Falkowiibacteriota</taxon>
    </lineage>
</organism>